<dbReference type="PANTHER" id="PTHR11851:SF186">
    <property type="entry name" value="INACTIVE METALLOPROTEASE YMFF-RELATED"/>
    <property type="match status" value="1"/>
</dbReference>
<dbReference type="RefSeq" id="WP_056982936.1">
    <property type="nucleotide sequence ID" value="NZ_BKAM01000001.1"/>
</dbReference>
<dbReference type="EMBL" id="BKAM01000001">
    <property type="protein sequence ID" value="GEP71467.1"/>
    <property type="molecule type" value="Genomic_DNA"/>
</dbReference>
<reference evidence="2 3" key="1">
    <citation type="submission" date="2019-07" db="EMBL/GenBank/DDBJ databases">
        <title>Whole genome shotgun sequence of Lactobacillus rapi NBRC 109618.</title>
        <authorList>
            <person name="Hosoyama A."/>
            <person name="Uohara A."/>
            <person name="Ohji S."/>
            <person name="Ichikawa N."/>
        </authorList>
    </citation>
    <scope>NUCLEOTIDE SEQUENCE [LARGE SCALE GENOMIC DNA]</scope>
    <source>
        <strain evidence="2 3">NBRC 109618</strain>
    </source>
</reference>
<dbReference type="OrthoDB" id="9762085at2"/>
<dbReference type="AlphaFoldDB" id="A0A512PJU1"/>
<protein>
    <submittedName>
        <fullName evidence="2">Peptidase M16</fullName>
    </submittedName>
</protein>
<dbReference type="GO" id="GO:0046872">
    <property type="term" value="F:metal ion binding"/>
    <property type="evidence" value="ECO:0007669"/>
    <property type="project" value="InterPro"/>
</dbReference>
<feature type="domain" description="Peptidase M16 C-terminal" evidence="1">
    <location>
        <begin position="181"/>
        <end position="356"/>
    </location>
</feature>
<comment type="caution">
    <text evidence="2">The sequence shown here is derived from an EMBL/GenBank/DDBJ whole genome shotgun (WGS) entry which is preliminary data.</text>
</comment>
<dbReference type="SUPFAM" id="SSF63411">
    <property type="entry name" value="LuxS/MPP-like metallohydrolase"/>
    <property type="match status" value="2"/>
</dbReference>
<dbReference type="NCBIfam" id="NF047422">
    <property type="entry name" value="YfmF_fam"/>
    <property type="match status" value="1"/>
</dbReference>
<evidence type="ECO:0000313" key="3">
    <source>
        <dbReference type="Proteomes" id="UP000321569"/>
    </source>
</evidence>
<gene>
    <name evidence="2" type="ORF">LRA02_03350</name>
</gene>
<evidence type="ECO:0000313" key="2">
    <source>
        <dbReference type="EMBL" id="GEP71467.1"/>
    </source>
</evidence>
<dbReference type="Gene3D" id="3.30.830.10">
    <property type="entry name" value="Metalloenzyme, LuxS/M16 peptidase-like"/>
    <property type="match status" value="2"/>
</dbReference>
<dbReference type="InterPro" id="IPR007863">
    <property type="entry name" value="Peptidase_M16_C"/>
</dbReference>
<dbReference type="PANTHER" id="PTHR11851">
    <property type="entry name" value="METALLOPROTEASE"/>
    <property type="match status" value="1"/>
</dbReference>
<organism evidence="2 3">
    <name type="scientific">Lentilactobacillus rapi</name>
    <dbReference type="NCBI Taxonomy" id="481723"/>
    <lineage>
        <taxon>Bacteria</taxon>
        <taxon>Bacillati</taxon>
        <taxon>Bacillota</taxon>
        <taxon>Bacilli</taxon>
        <taxon>Lactobacillales</taxon>
        <taxon>Lactobacillaceae</taxon>
        <taxon>Lentilactobacillus</taxon>
    </lineage>
</organism>
<dbReference type="Pfam" id="PF05193">
    <property type="entry name" value="Peptidase_M16_C"/>
    <property type="match status" value="1"/>
</dbReference>
<name>A0A512PJU1_9LACO</name>
<dbReference type="InterPro" id="IPR011249">
    <property type="entry name" value="Metalloenz_LuxS/M16"/>
</dbReference>
<dbReference type="Proteomes" id="UP000321569">
    <property type="component" value="Unassembled WGS sequence"/>
</dbReference>
<accession>A0A512PJU1</accession>
<proteinExistence type="predicted"/>
<dbReference type="STRING" id="1423795.FD12_GL000537"/>
<evidence type="ECO:0000259" key="1">
    <source>
        <dbReference type="Pfam" id="PF05193"/>
    </source>
</evidence>
<sequence length="426" mass="47988">MAYQIANGVQLQVVPTKKFKNTKVVINFTFPTNHRNFAKLALLAELLENASAKYHSEMLVSRKLSEMYGASYGVSVLRYGNQHTLQVKMTYPNDRYLPGDQDLTTQVFSFLEEMIENPLANEGQFDAAYFKIHQTNMINYLDSIVDNKEYYATLQLQRLYYPNDPDHGAFLLGDVASFKQITPKQLYTYYLTILKTAEITILVGGDVAIDKIQTELSRFRSFGDRQPAKYELKVIPAPVSQVATGEQTLVGSQSILSMGYQLPIYFGDQDYFAAMIFNQLFGGSSQSLLFTNVREKESLAYDIHSNYNSLFGMVTVQAGIDQKNEKQVSQMVPQQLNKIVAGDYDDQLLAGIKQALINQHRSEGDHLAALIDKQYLQQIMGFSIADTEWESQVNSVNRTAISAVAKRLQLRAVFTLNSEEGTNGVD</sequence>
<dbReference type="InterPro" id="IPR050361">
    <property type="entry name" value="MPP/UQCRC_Complex"/>
</dbReference>